<proteinExistence type="predicted"/>
<dbReference type="EMBL" id="JBAWTH010000004">
    <property type="protein sequence ID" value="KAL2291996.1"/>
    <property type="molecule type" value="Genomic_DNA"/>
</dbReference>
<evidence type="ECO:0000313" key="3">
    <source>
        <dbReference type="Proteomes" id="UP001600888"/>
    </source>
</evidence>
<keyword evidence="3" id="KW-1185">Reference proteome</keyword>
<accession>A0ABR4FBC3</accession>
<reference evidence="2 3" key="1">
    <citation type="submission" date="2024-03" db="EMBL/GenBank/DDBJ databases">
        <title>A high-quality draft genome sequence of Diaporthe vaccinii, a causative agent of upright dieback and viscid rot disease in cranberry plants.</title>
        <authorList>
            <person name="Sarrasin M."/>
            <person name="Lang B.F."/>
            <person name="Burger G."/>
        </authorList>
    </citation>
    <scope>NUCLEOTIDE SEQUENCE [LARGE SCALE GENOMIC DNA]</scope>
    <source>
        <strain evidence="2 3">IS7</strain>
    </source>
</reference>
<name>A0ABR4FBC3_9PEZI</name>
<evidence type="ECO:0000256" key="1">
    <source>
        <dbReference type="SAM" id="MobiDB-lite"/>
    </source>
</evidence>
<feature type="region of interest" description="Disordered" evidence="1">
    <location>
        <begin position="1"/>
        <end position="51"/>
    </location>
</feature>
<feature type="compositionally biased region" description="Low complexity" evidence="1">
    <location>
        <begin position="14"/>
        <end position="28"/>
    </location>
</feature>
<evidence type="ECO:0000313" key="2">
    <source>
        <dbReference type="EMBL" id="KAL2291996.1"/>
    </source>
</evidence>
<dbReference type="Proteomes" id="UP001600888">
    <property type="component" value="Unassembled WGS sequence"/>
</dbReference>
<protein>
    <submittedName>
        <fullName evidence="2">Uncharacterized protein</fullName>
    </submittedName>
</protein>
<feature type="compositionally biased region" description="Polar residues" evidence="1">
    <location>
        <begin position="1"/>
        <end position="13"/>
    </location>
</feature>
<gene>
    <name evidence="2" type="ORF">FJTKL_10682</name>
</gene>
<sequence length="182" mass="19417">MSTNVATPSSEGSTPATATPTVTVLPLPNGNSGNFTMDPPTGNNNNSNPTYIPGVNGLGSVSAGARSVHPAFGFGPILGWMRGRNAAFALLPSSSNHKSLGLQDRHKFDTQSLPLDRAYGDTISLWETLDKTWRAAWENGLGSERTQMASMSFFSDTCFGLFSTVLRLALPALPYLVVRQIL</sequence>
<organism evidence="2 3">
    <name type="scientific">Diaporthe vaccinii</name>
    <dbReference type="NCBI Taxonomy" id="105482"/>
    <lineage>
        <taxon>Eukaryota</taxon>
        <taxon>Fungi</taxon>
        <taxon>Dikarya</taxon>
        <taxon>Ascomycota</taxon>
        <taxon>Pezizomycotina</taxon>
        <taxon>Sordariomycetes</taxon>
        <taxon>Sordariomycetidae</taxon>
        <taxon>Diaporthales</taxon>
        <taxon>Diaporthaceae</taxon>
        <taxon>Diaporthe</taxon>
        <taxon>Diaporthe eres species complex</taxon>
    </lineage>
</organism>
<comment type="caution">
    <text evidence="2">The sequence shown here is derived from an EMBL/GenBank/DDBJ whole genome shotgun (WGS) entry which is preliminary data.</text>
</comment>